<dbReference type="Proteomes" id="UP000243106">
    <property type="component" value="Unassembled WGS sequence"/>
</dbReference>
<reference evidence="2" key="1">
    <citation type="submission" date="2016-10" db="EMBL/GenBank/DDBJ databases">
        <authorList>
            <person name="Varghese N."/>
            <person name="Submissions S."/>
        </authorList>
    </citation>
    <scope>NUCLEOTIDE SEQUENCE [LARGE SCALE GENOMIC DNA]</scope>
    <source>
        <strain evidence="2">JCM 10271</strain>
    </source>
</reference>
<proteinExistence type="predicted"/>
<gene>
    <name evidence="1" type="ORF">SAMN05421853_1281</name>
</gene>
<dbReference type="AlphaFoldDB" id="A0A1I6ANT6"/>
<evidence type="ECO:0000313" key="2">
    <source>
        <dbReference type="Proteomes" id="UP000243106"/>
    </source>
</evidence>
<protein>
    <submittedName>
        <fullName evidence="1">Uncharacterized protein</fullName>
    </submittedName>
</protein>
<organism evidence="1 2">
    <name type="scientific">Roseivivax halotolerans</name>
    <dbReference type="NCBI Taxonomy" id="93684"/>
    <lineage>
        <taxon>Bacteria</taxon>
        <taxon>Pseudomonadati</taxon>
        <taxon>Pseudomonadota</taxon>
        <taxon>Alphaproteobacteria</taxon>
        <taxon>Rhodobacterales</taxon>
        <taxon>Roseobacteraceae</taxon>
        <taxon>Roseivivax</taxon>
    </lineage>
</organism>
<dbReference type="EMBL" id="FOXV01000028">
    <property type="protein sequence ID" value="SFQ70237.1"/>
    <property type="molecule type" value="Genomic_DNA"/>
</dbReference>
<name>A0A1I6ANT6_9RHOB</name>
<accession>A0A1I6ANT6</accession>
<sequence>MTDDRMTLIELVVNGGVITGHVAAQNQASVGVLSAMARALPK</sequence>
<keyword evidence="2" id="KW-1185">Reference proteome</keyword>
<evidence type="ECO:0000313" key="1">
    <source>
        <dbReference type="EMBL" id="SFQ70237.1"/>
    </source>
</evidence>